<dbReference type="OrthoDB" id="65481at2759"/>
<dbReference type="InterPro" id="IPR000033">
    <property type="entry name" value="LDLR_classB_rpt"/>
</dbReference>
<evidence type="ECO:0000256" key="1">
    <source>
        <dbReference type="ARBA" id="ARBA00022536"/>
    </source>
</evidence>
<dbReference type="InterPro" id="IPR013783">
    <property type="entry name" value="Ig-like_fold"/>
</dbReference>
<evidence type="ECO:0000256" key="2">
    <source>
        <dbReference type="SAM" id="MobiDB-lite"/>
    </source>
</evidence>
<dbReference type="InterPro" id="IPR003961">
    <property type="entry name" value="FN3_dom"/>
</dbReference>
<keyword evidence="1" id="KW-0245">EGF-like domain</keyword>
<dbReference type="SMART" id="SM00135">
    <property type="entry name" value="LY"/>
    <property type="match status" value="1"/>
</dbReference>
<protein>
    <recommendedName>
        <fullName evidence="3">Fibronectin type-III domain-containing protein</fullName>
    </recommendedName>
</protein>
<dbReference type="GO" id="GO:0060070">
    <property type="term" value="P:canonical Wnt signaling pathway"/>
    <property type="evidence" value="ECO:0007669"/>
    <property type="project" value="TreeGrafter"/>
</dbReference>
<dbReference type="PANTHER" id="PTHR46513:SF13">
    <property type="entry name" value="EGF-LIKE DOMAIN-CONTAINING PROTEIN"/>
    <property type="match status" value="1"/>
</dbReference>
<evidence type="ECO:0000313" key="4">
    <source>
        <dbReference type="EMBL" id="KAG8223272.1"/>
    </source>
</evidence>
<dbReference type="InterPro" id="IPR011042">
    <property type="entry name" value="6-blade_b-propeller_TolB-like"/>
</dbReference>
<feature type="domain" description="Fibronectin type-III" evidence="3">
    <location>
        <begin position="330"/>
        <end position="449"/>
    </location>
</feature>
<dbReference type="CDD" id="cd00063">
    <property type="entry name" value="FN3"/>
    <property type="match status" value="1"/>
</dbReference>
<dbReference type="SUPFAM" id="SSF49265">
    <property type="entry name" value="Fibronectin type III"/>
    <property type="match status" value="2"/>
</dbReference>
<organism evidence="4 5">
    <name type="scientific">Ladona fulva</name>
    <name type="common">Scarce chaser dragonfly</name>
    <name type="synonym">Libellula fulva</name>
    <dbReference type="NCBI Taxonomy" id="123851"/>
    <lineage>
        <taxon>Eukaryota</taxon>
        <taxon>Metazoa</taxon>
        <taxon>Ecdysozoa</taxon>
        <taxon>Arthropoda</taxon>
        <taxon>Hexapoda</taxon>
        <taxon>Insecta</taxon>
        <taxon>Pterygota</taxon>
        <taxon>Palaeoptera</taxon>
        <taxon>Odonata</taxon>
        <taxon>Epiprocta</taxon>
        <taxon>Anisoptera</taxon>
        <taxon>Libelluloidea</taxon>
        <taxon>Libellulidae</taxon>
        <taxon>Ladona</taxon>
    </lineage>
</organism>
<dbReference type="Pfam" id="PF00041">
    <property type="entry name" value="fn3"/>
    <property type="match status" value="1"/>
</dbReference>
<comment type="caution">
    <text evidence="4">The sequence shown here is derived from an EMBL/GenBank/DDBJ whole genome shotgun (WGS) entry which is preliminary data.</text>
</comment>
<feature type="compositionally biased region" description="Basic and acidic residues" evidence="2">
    <location>
        <begin position="459"/>
        <end position="476"/>
    </location>
</feature>
<dbReference type="GO" id="GO:0042813">
    <property type="term" value="F:Wnt receptor activity"/>
    <property type="evidence" value="ECO:0007669"/>
    <property type="project" value="TreeGrafter"/>
</dbReference>
<dbReference type="GO" id="GO:0005886">
    <property type="term" value="C:plasma membrane"/>
    <property type="evidence" value="ECO:0007669"/>
    <property type="project" value="TreeGrafter"/>
</dbReference>
<dbReference type="AlphaFoldDB" id="A0A8K0JWP0"/>
<dbReference type="PANTHER" id="PTHR46513">
    <property type="entry name" value="VITELLOGENIN RECEPTOR-LIKE PROTEIN-RELATED-RELATED"/>
    <property type="match status" value="1"/>
</dbReference>
<dbReference type="Proteomes" id="UP000792457">
    <property type="component" value="Unassembled WGS sequence"/>
</dbReference>
<dbReference type="PROSITE" id="PS50853">
    <property type="entry name" value="FN3"/>
    <property type="match status" value="2"/>
</dbReference>
<keyword evidence="5" id="KW-1185">Reference proteome</keyword>
<proteinExistence type="predicted"/>
<dbReference type="GO" id="GO:0017147">
    <property type="term" value="F:Wnt-protein binding"/>
    <property type="evidence" value="ECO:0007669"/>
    <property type="project" value="TreeGrafter"/>
</dbReference>
<reference evidence="4" key="1">
    <citation type="submission" date="2013-04" db="EMBL/GenBank/DDBJ databases">
        <authorList>
            <person name="Qu J."/>
            <person name="Murali S.C."/>
            <person name="Bandaranaike D."/>
            <person name="Bellair M."/>
            <person name="Blankenburg K."/>
            <person name="Chao H."/>
            <person name="Dinh H."/>
            <person name="Doddapaneni H."/>
            <person name="Downs B."/>
            <person name="Dugan-Rocha S."/>
            <person name="Elkadiri S."/>
            <person name="Gnanaolivu R.D."/>
            <person name="Hernandez B."/>
            <person name="Javaid M."/>
            <person name="Jayaseelan J.C."/>
            <person name="Lee S."/>
            <person name="Li M."/>
            <person name="Ming W."/>
            <person name="Munidasa M."/>
            <person name="Muniz J."/>
            <person name="Nguyen L."/>
            <person name="Ongeri F."/>
            <person name="Osuji N."/>
            <person name="Pu L.-L."/>
            <person name="Puazo M."/>
            <person name="Qu C."/>
            <person name="Quiroz J."/>
            <person name="Raj R."/>
            <person name="Weissenberger G."/>
            <person name="Xin Y."/>
            <person name="Zou X."/>
            <person name="Han Y."/>
            <person name="Richards S."/>
            <person name="Worley K."/>
            <person name="Muzny D."/>
            <person name="Gibbs R."/>
        </authorList>
    </citation>
    <scope>NUCLEOTIDE SEQUENCE</scope>
    <source>
        <strain evidence="4">Sampled in the wild</strain>
    </source>
</reference>
<reference evidence="4" key="2">
    <citation type="submission" date="2017-10" db="EMBL/GenBank/DDBJ databases">
        <title>Ladona fulva Genome sequencing and assembly.</title>
        <authorList>
            <person name="Murali S."/>
            <person name="Richards S."/>
            <person name="Bandaranaike D."/>
            <person name="Bellair M."/>
            <person name="Blankenburg K."/>
            <person name="Chao H."/>
            <person name="Dinh H."/>
            <person name="Doddapaneni H."/>
            <person name="Dugan-Rocha S."/>
            <person name="Elkadiri S."/>
            <person name="Gnanaolivu R."/>
            <person name="Hernandez B."/>
            <person name="Skinner E."/>
            <person name="Javaid M."/>
            <person name="Lee S."/>
            <person name="Li M."/>
            <person name="Ming W."/>
            <person name="Munidasa M."/>
            <person name="Muniz J."/>
            <person name="Nguyen L."/>
            <person name="Hughes D."/>
            <person name="Osuji N."/>
            <person name="Pu L.-L."/>
            <person name="Puazo M."/>
            <person name="Qu C."/>
            <person name="Quiroz J."/>
            <person name="Raj R."/>
            <person name="Weissenberger G."/>
            <person name="Xin Y."/>
            <person name="Zou X."/>
            <person name="Han Y."/>
            <person name="Worley K."/>
            <person name="Muzny D."/>
            <person name="Gibbs R."/>
        </authorList>
    </citation>
    <scope>NUCLEOTIDE SEQUENCE</scope>
    <source>
        <strain evidence="4">Sampled in the wild</strain>
    </source>
</reference>
<feature type="region of interest" description="Disordered" evidence="2">
    <location>
        <begin position="453"/>
        <end position="483"/>
    </location>
</feature>
<dbReference type="Gene3D" id="2.60.40.10">
    <property type="entry name" value="Immunoglobulins"/>
    <property type="match status" value="1"/>
</dbReference>
<dbReference type="InterPro" id="IPR050778">
    <property type="entry name" value="Cueball_EGF_LRP_Nidogen"/>
</dbReference>
<dbReference type="SMART" id="SM00060">
    <property type="entry name" value="FN3"/>
    <property type="match status" value="2"/>
</dbReference>
<name>A0A8K0JWP0_LADFU</name>
<dbReference type="SUPFAM" id="SSF63825">
    <property type="entry name" value="YWTD domain"/>
    <property type="match status" value="2"/>
</dbReference>
<sequence length="872" mass="96271">MRITAKEKDNFQPILILGSHHSVIRQVADVLDEPVLVYKSSHLIKGVGLHIAKDLLFVSDGAGIIWCMPLGGSLPTSGSPIVLTDGNNRRGINGAFGVSPMPSTVITSTQLGCNPLDLSVDWLNDHLYILGEVNLGEESVIGDPQTWQVARCRLDGSGLTIAYAGFPTKPRHFEVDPYNGYLFWVLPGGWARGGGLYRIDLADISNGVRHEVTPMLLMAGSDLGAFTVDHSGFRLLVPDHIQNTVFSVSLDGKEKTNLRGNTQQPMFKHVVSLSWAAGLFYWTDGQDVLTEEFHPNLRAYFHSTYPALLGNQPFTSVALAFPSAQPLPVPVNPPTQLQAVMGATKAKVSWQVPHLIGMQGKGAWQNWSYELQVKEEINGVIVLHKDIITPVLGSASSTSIMSLTNSMPTTTVPVHGLKPDTPYVLKARAYTARGRGPWSAEFRGRTLRQSSWRASASLPERKSEEEKYEESGKKGETQGSVADGGAPMVLWSADAGLMASDITGDTVSMLIHKDNLKETAPHGGNFYVQDVSWLGSDLLFLVANTTRLYWMNTTSHTWGPVGDIQYAGSVAVDWIGRRLYWSNPKQQLINRGNLNGTQQESLPILTVAKELNIDAVHAFIYWSTGHAVECSRLNGEYRRTYYPAELFSGKQVMGLTLDVDRRDAYWIVRSYEGSVLFKAPMADDTHWPPKGMEIKYERVSNLQQSMVQGPLVYFSNRLLWLQGERIAVIGDMTGQNAALVSGESLTGLNTAAVIDPALHVVPDLGEKAKVKVIPNPVPIDSIRISGTWDQFRISWSPVTNVNHGKVFYEVKMDEFTGREIVVVDEQNWVEWPHNLPKLRPYSKLAVSVRPFTYWGGSSGVGSEPLFHFLEIL</sequence>
<gene>
    <name evidence="4" type="ORF">J437_LFUL001549</name>
</gene>
<feature type="domain" description="Fibronectin type-III" evidence="3">
    <location>
        <begin position="775"/>
        <end position="872"/>
    </location>
</feature>
<evidence type="ECO:0000313" key="5">
    <source>
        <dbReference type="Proteomes" id="UP000792457"/>
    </source>
</evidence>
<dbReference type="Gene3D" id="2.120.10.30">
    <property type="entry name" value="TolB, C-terminal domain"/>
    <property type="match status" value="2"/>
</dbReference>
<evidence type="ECO:0000259" key="3">
    <source>
        <dbReference type="PROSITE" id="PS50853"/>
    </source>
</evidence>
<dbReference type="InterPro" id="IPR036116">
    <property type="entry name" value="FN3_sf"/>
</dbReference>
<dbReference type="EMBL" id="KZ308156">
    <property type="protein sequence ID" value="KAG8223272.1"/>
    <property type="molecule type" value="Genomic_DNA"/>
</dbReference>
<accession>A0A8K0JWP0</accession>